<feature type="domain" description="Oxidoreductase molybdopterin-binding" evidence="7">
    <location>
        <begin position="86"/>
        <end position="240"/>
    </location>
</feature>
<keyword evidence="2 5" id="KW-0479">Metal-binding</keyword>
<sequence length="304" mass="33975">MAHRWTNDLTRADVTPKSIFANRRQVLAAMAATGFAAPAFTGPAFAAPVFARDEANTLDQIRSYNNFYEFGFQKEDPARNAGQMVTDNWQIEVSGLVDNPGTYTLDELIGGLTVEERIYRLRCVEAWSMIIPWNGIELADVLARIGVQDGARYVAFETTLQPDNMPNAGAYGMDFPYVEALRLDEALHPLTILATGIYDEPLANQNGAPIRLVVPWKYGFKSIKSIIRISLLAEQPPTTWQRIDSHEYGFYANVNPTVNHPRWSQASERPVGAGLFGGRRDTLMFNGYDEVAPLYAGMDLRVDY</sequence>
<dbReference type="InterPro" id="IPR036374">
    <property type="entry name" value="OxRdtase_Mopterin-bd_sf"/>
</dbReference>
<dbReference type="PANTHER" id="PTHR43032">
    <property type="entry name" value="PROTEIN-METHIONINE-SULFOXIDE REDUCTASE"/>
    <property type="match status" value="1"/>
</dbReference>
<dbReference type="OrthoDB" id="9795587at2"/>
<dbReference type="NCBIfam" id="NF003767">
    <property type="entry name" value="PRK05363.1"/>
    <property type="match status" value="1"/>
</dbReference>
<dbReference type="EMBL" id="CP002018">
    <property type="protein sequence ID" value="AEM42204.1"/>
    <property type="molecule type" value="Genomic_DNA"/>
</dbReference>
<dbReference type="InterPro" id="IPR000572">
    <property type="entry name" value="OxRdtase_Mopterin-bd_dom"/>
</dbReference>
<evidence type="ECO:0000256" key="4">
    <source>
        <dbReference type="ARBA" id="ARBA00023002"/>
    </source>
</evidence>
<protein>
    <recommendedName>
        <fullName evidence="5">Protein-methionine-sulfoxide reductase catalytic subunit MsrP</fullName>
        <ecNumber evidence="5">1.8.5.-</ecNumber>
    </recommendedName>
</protein>
<evidence type="ECO:0000313" key="8">
    <source>
        <dbReference type="EMBL" id="AEM42204.1"/>
    </source>
</evidence>
<dbReference type="GO" id="GO:0016672">
    <property type="term" value="F:oxidoreductase activity, acting on a sulfur group of donors, quinone or similar compound as acceptor"/>
    <property type="evidence" value="ECO:0007669"/>
    <property type="project" value="UniProtKB-UniRule"/>
</dbReference>
<keyword evidence="4 5" id="KW-0560">Oxidoreductase</keyword>
<feature type="signal peptide" evidence="6">
    <location>
        <begin position="1"/>
        <end position="46"/>
    </location>
</feature>
<dbReference type="EC" id="1.8.5.-" evidence="5"/>
<evidence type="ECO:0000256" key="6">
    <source>
        <dbReference type="SAM" id="SignalP"/>
    </source>
</evidence>
<dbReference type="GO" id="GO:0042597">
    <property type="term" value="C:periplasmic space"/>
    <property type="evidence" value="ECO:0007669"/>
    <property type="project" value="UniProtKB-SubCell"/>
</dbReference>
<feature type="binding site" evidence="5">
    <location>
        <position position="158"/>
    </location>
    <ligand>
        <name>Mo-molybdopterin</name>
        <dbReference type="ChEBI" id="CHEBI:71302"/>
    </ligand>
</feature>
<comment type="similarity">
    <text evidence="5">Belongs to the MsrP family.</text>
</comment>
<dbReference type="InterPro" id="IPR006311">
    <property type="entry name" value="TAT_signal"/>
</dbReference>
<dbReference type="InterPro" id="IPR022867">
    <property type="entry name" value="MsrP"/>
</dbReference>
<comment type="subunit">
    <text evidence="5">Heterodimer of a catalytic subunit (MsrP) and a heme-binding subunit (MsrQ).</text>
</comment>
<dbReference type="eggNOG" id="COG2041">
    <property type="taxonomic scope" value="Bacteria"/>
</dbReference>
<comment type="cofactor">
    <cofactor evidence="5">
        <name>Mo-molybdopterin</name>
        <dbReference type="ChEBI" id="CHEBI:71302"/>
    </cofactor>
    <text evidence="5">Binds 1 Mo-molybdopterin (Mo-MPT) cofactor per subunit.</text>
</comment>
<dbReference type="PANTHER" id="PTHR43032:SF3">
    <property type="entry name" value="PROTEIN-METHIONINE-SULFOXIDE REDUCTASE CATALYTIC SUBUNIT MSRP"/>
    <property type="match status" value="1"/>
</dbReference>
<dbReference type="GO" id="GO:0030091">
    <property type="term" value="P:protein repair"/>
    <property type="evidence" value="ECO:0007669"/>
    <property type="project" value="UniProtKB-UniRule"/>
</dbReference>
<dbReference type="Gene3D" id="3.90.420.10">
    <property type="entry name" value="Oxidoreductase, molybdopterin-binding domain"/>
    <property type="match status" value="1"/>
</dbReference>
<dbReference type="HAMAP" id="MF_01206">
    <property type="entry name" value="MsrP"/>
    <property type="match status" value="1"/>
</dbReference>
<keyword evidence="5" id="KW-0574">Periplasm</keyword>
<dbReference type="KEGG" id="kvl:KVU_2365"/>
<comment type="PTM">
    <text evidence="5">Predicted to be exported by the Tat system. The position of the signal peptide cleavage has not been experimentally proven.</text>
</comment>
<feature type="binding site" evidence="5">
    <location>
        <begin position="68"/>
        <end position="69"/>
    </location>
    <ligand>
        <name>Mo-molybdopterin</name>
        <dbReference type="ChEBI" id="CHEBI:71302"/>
    </ligand>
</feature>
<feature type="binding site" evidence="5">
    <location>
        <position position="211"/>
    </location>
    <ligand>
        <name>Mo-molybdopterin</name>
        <dbReference type="ChEBI" id="CHEBI:71302"/>
    </ligand>
</feature>
<feature type="binding site" evidence="5">
    <location>
        <begin position="222"/>
        <end position="224"/>
    </location>
    <ligand>
        <name>Mo-molybdopterin</name>
        <dbReference type="ChEBI" id="CHEBI:71302"/>
    </ligand>
</feature>
<proteinExistence type="inferred from homology"/>
<evidence type="ECO:0000259" key="7">
    <source>
        <dbReference type="Pfam" id="PF00174"/>
    </source>
</evidence>
<keyword evidence="1 5" id="KW-0500">Molybdenum</keyword>
<feature type="chain" id="PRO_5008958046" description="Protein-methionine-sulfoxide reductase catalytic subunit MsrP" evidence="6">
    <location>
        <begin position="47"/>
        <end position="304"/>
    </location>
</feature>
<dbReference type="AlphaFoldDB" id="F9Y714"/>
<evidence type="ECO:0000256" key="3">
    <source>
        <dbReference type="ARBA" id="ARBA00022729"/>
    </source>
</evidence>
<comment type="catalytic activity">
    <reaction evidence="5">
        <text>L-methionyl-[protein] + a quinone + H2O = L-methionyl-(S)-S-oxide-[protein] + a quinol</text>
        <dbReference type="Rhea" id="RHEA:51292"/>
        <dbReference type="Rhea" id="RHEA-COMP:12313"/>
        <dbReference type="Rhea" id="RHEA-COMP:12315"/>
        <dbReference type="ChEBI" id="CHEBI:15377"/>
        <dbReference type="ChEBI" id="CHEBI:16044"/>
        <dbReference type="ChEBI" id="CHEBI:24646"/>
        <dbReference type="ChEBI" id="CHEBI:44120"/>
        <dbReference type="ChEBI" id="CHEBI:132124"/>
    </reaction>
</comment>
<dbReference type="HOGENOM" id="CLU_045520_0_0_5"/>
<comment type="function">
    <text evidence="5">Part of the MsrPQ system that repairs oxidized periplasmic proteins containing methionine sulfoxide residues (Met-O), using respiratory chain electrons. Thus protects these proteins from oxidative-stress damage caused by reactive species of oxygen and chlorine generated by the host defense mechanisms. MsrPQ is essential for the maintenance of envelope integrity under bleach stress, rescuing a wide series of structurally unrelated periplasmic proteins from methionine oxidation. The catalytic subunit MsrP is non-stereospecific, being able to reduce both (R-) and (S-) diastereoisomers of methionine sulfoxide.</text>
</comment>
<feature type="binding site" evidence="5">
    <location>
        <position position="65"/>
    </location>
    <ligand>
        <name>Mo-molybdopterin</name>
        <dbReference type="ChEBI" id="CHEBI:71302"/>
    </ligand>
</feature>
<evidence type="ECO:0000313" key="9">
    <source>
        <dbReference type="Proteomes" id="UP000000692"/>
    </source>
</evidence>
<evidence type="ECO:0000256" key="2">
    <source>
        <dbReference type="ARBA" id="ARBA00022723"/>
    </source>
</evidence>
<dbReference type="GO" id="GO:0046872">
    <property type="term" value="F:metal ion binding"/>
    <property type="evidence" value="ECO:0007669"/>
    <property type="project" value="UniProtKB-KW"/>
</dbReference>
<feature type="binding site" evidence="5">
    <location>
        <position position="206"/>
    </location>
    <ligand>
        <name>Mo-molybdopterin</name>
        <dbReference type="ChEBI" id="CHEBI:71302"/>
    </ligand>
</feature>
<dbReference type="PATRIC" id="fig|759362.5.peg.2462"/>
<dbReference type="RefSeq" id="WP_013382862.1">
    <property type="nucleotide sequence ID" value="NC_017384.1"/>
</dbReference>
<organism evidence="8 9">
    <name type="scientific">Ketogulonicigenium vulgare (strain WSH-001)</name>
    <dbReference type="NCBI Taxonomy" id="759362"/>
    <lineage>
        <taxon>Bacteria</taxon>
        <taxon>Pseudomonadati</taxon>
        <taxon>Pseudomonadota</taxon>
        <taxon>Alphaproteobacteria</taxon>
        <taxon>Rhodobacterales</taxon>
        <taxon>Roseobacteraceae</taxon>
        <taxon>Ketogulonicigenium</taxon>
    </lineage>
</organism>
<reference evidence="8 9" key="1">
    <citation type="journal article" date="2011" name="J. Bacteriol.">
        <title>Complete genome sequence of the industrial strain Ketogulonicigenium vulgare WSH-001.</title>
        <authorList>
            <person name="Liu L."/>
            <person name="Li Y."/>
            <person name="Zhang J."/>
            <person name="Zhou Z."/>
            <person name="Liu J."/>
            <person name="Li X."/>
            <person name="Zhou J."/>
            <person name="Du G."/>
            <person name="Wang L."/>
            <person name="Chen J."/>
        </authorList>
    </citation>
    <scope>NUCLEOTIDE SEQUENCE [LARGE SCALE GENOMIC DNA]</scope>
    <source>
        <strain evidence="8 9">WSH-001</strain>
    </source>
</reference>
<evidence type="ECO:0000256" key="5">
    <source>
        <dbReference type="HAMAP-Rule" id="MF_01206"/>
    </source>
</evidence>
<dbReference type="PROSITE" id="PS51318">
    <property type="entry name" value="TAT"/>
    <property type="match status" value="1"/>
</dbReference>
<dbReference type="Proteomes" id="UP000000692">
    <property type="component" value="Chromosome"/>
</dbReference>
<feature type="binding site" evidence="5">
    <location>
        <position position="123"/>
    </location>
    <ligand>
        <name>Mo-molybdopterin</name>
        <dbReference type="ChEBI" id="CHEBI:71302"/>
    </ligand>
    <ligandPart>
        <name>Mo</name>
        <dbReference type="ChEBI" id="CHEBI:28685"/>
    </ligandPart>
</feature>
<evidence type="ECO:0000256" key="1">
    <source>
        <dbReference type="ARBA" id="ARBA00022505"/>
    </source>
</evidence>
<keyword evidence="3 5" id="KW-0732">Signal</keyword>
<gene>
    <name evidence="5" type="primary">msrP</name>
    <name evidence="8" type="ordered locus">KVU_2365</name>
</gene>
<keyword evidence="9" id="KW-1185">Reference proteome</keyword>
<comment type="catalytic activity">
    <reaction evidence="5">
        <text>L-methionyl-[protein] + a quinone + H2O = L-methionyl-(R)-S-oxide-[protein] + a quinol</text>
        <dbReference type="Rhea" id="RHEA:51296"/>
        <dbReference type="Rhea" id="RHEA-COMP:12313"/>
        <dbReference type="Rhea" id="RHEA-COMP:12314"/>
        <dbReference type="ChEBI" id="CHEBI:15377"/>
        <dbReference type="ChEBI" id="CHEBI:16044"/>
        <dbReference type="ChEBI" id="CHEBI:24646"/>
        <dbReference type="ChEBI" id="CHEBI:45764"/>
        <dbReference type="ChEBI" id="CHEBI:132124"/>
    </reaction>
</comment>
<accession>F9Y714</accession>
<dbReference type="SUPFAM" id="SSF56524">
    <property type="entry name" value="Oxidoreductase molybdopterin-binding domain"/>
    <property type="match status" value="1"/>
</dbReference>
<dbReference type="Pfam" id="PF00174">
    <property type="entry name" value="Oxidored_molyb"/>
    <property type="match status" value="1"/>
</dbReference>
<comment type="subcellular location">
    <subcellularLocation>
        <location evidence="5">Periplasm</location>
    </subcellularLocation>
    <text evidence="5">Is attached to the inner membrane when interacting with the MsrQ subunit.</text>
</comment>
<dbReference type="GO" id="GO:0043546">
    <property type="term" value="F:molybdopterin cofactor binding"/>
    <property type="evidence" value="ECO:0007669"/>
    <property type="project" value="UniProtKB-UniRule"/>
</dbReference>
<name>F9Y714_KETVW</name>